<dbReference type="InterPro" id="IPR029063">
    <property type="entry name" value="SAM-dependent_MTases_sf"/>
</dbReference>
<name>A0A7W7GMG8_9MICC</name>
<protein>
    <submittedName>
        <fullName evidence="6">SAM-dependent methyltransferase</fullName>
    </submittedName>
</protein>
<keyword evidence="2 6" id="KW-0489">Methyltransferase</keyword>
<proteinExistence type="inferred from homology"/>
<dbReference type="GO" id="GO:0032259">
    <property type="term" value="P:methylation"/>
    <property type="evidence" value="ECO:0007669"/>
    <property type="project" value="UniProtKB-KW"/>
</dbReference>
<accession>A0A7W7GMG8</accession>
<feature type="domain" description="Methyltransferase type 11" evidence="5">
    <location>
        <begin position="68"/>
        <end position="164"/>
    </location>
</feature>
<dbReference type="PANTHER" id="PTHR44942">
    <property type="entry name" value="METHYLTRANSF_11 DOMAIN-CONTAINING PROTEIN"/>
    <property type="match status" value="1"/>
</dbReference>
<keyword evidence="3 6" id="KW-0808">Transferase</keyword>
<dbReference type="PANTHER" id="PTHR44942:SF4">
    <property type="entry name" value="METHYLTRANSFERASE TYPE 11 DOMAIN-CONTAINING PROTEIN"/>
    <property type="match status" value="1"/>
</dbReference>
<dbReference type="Pfam" id="PF08241">
    <property type="entry name" value="Methyltransf_11"/>
    <property type="match status" value="1"/>
</dbReference>
<comment type="similarity">
    <text evidence="1">Belongs to the methyltransferase superfamily.</text>
</comment>
<evidence type="ECO:0000256" key="3">
    <source>
        <dbReference type="ARBA" id="ARBA00022679"/>
    </source>
</evidence>
<evidence type="ECO:0000259" key="5">
    <source>
        <dbReference type="Pfam" id="PF08241"/>
    </source>
</evidence>
<evidence type="ECO:0000313" key="6">
    <source>
        <dbReference type="EMBL" id="MBB4734841.1"/>
    </source>
</evidence>
<comment type="caution">
    <text evidence="6">The sequence shown here is derived from an EMBL/GenBank/DDBJ whole genome shotgun (WGS) entry which is preliminary data.</text>
</comment>
<dbReference type="EMBL" id="JACHNA010000001">
    <property type="protein sequence ID" value="MBB4734841.1"/>
    <property type="molecule type" value="Genomic_DNA"/>
</dbReference>
<dbReference type="InterPro" id="IPR013216">
    <property type="entry name" value="Methyltransf_11"/>
</dbReference>
<gene>
    <name evidence="6" type="ORF">HDA30_000349</name>
</gene>
<dbReference type="InterPro" id="IPR051052">
    <property type="entry name" value="Diverse_substrate_MTase"/>
</dbReference>
<dbReference type="AlphaFoldDB" id="A0A7W7GMG8"/>
<keyword evidence="7" id="KW-1185">Reference proteome</keyword>
<dbReference type="GO" id="GO:0008757">
    <property type="term" value="F:S-adenosylmethionine-dependent methyltransferase activity"/>
    <property type="evidence" value="ECO:0007669"/>
    <property type="project" value="InterPro"/>
</dbReference>
<dbReference type="CDD" id="cd02440">
    <property type="entry name" value="AdoMet_MTases"/>
    <property type="match status" value="1"/>
</dbReference>
<dbReference type="Proteomes" id="UP000540191">
    <property type="component" value="Unassembled WGS sequence"/>
</dbReference>
<dbReference type="RefSeq" id="WP_343059264.1">
    <property type="nucleotide sequence ID" value="NZ_JACHNA010000001.1"/>
</dbReference>
<organism evidence="6 7">
    <name type="scientific">Micrococcus cohnii</name>
    <dbReference type="NCBI Taxonomy" id="993416"/>
    <lineage>
        <taxon>Bacteria</taxon>
        <taxon>Bacillati</taxon>
        <taxon>Actinomycetota</taxon>
        <taxon>Actinomycetes</taxon>
        <taxon>Micrococcales</taxon>
        <taxon>Micrococcaceae</taxon>
        <taxon>Micrococcus</taxon>
    </lineage>
</organism>
<feature type="region of interest" description="Disordered" evidence="4">
    <location>
        <begin position="1"/>
        <end position="21"/>
    </location>
</feature>
<evidence type="ECO:0000256" key="2">
    <source>
        <dbReference type="ARBA" id="ARBA00022603"/>
    </source>
</evidence>
<dbReference type="SUPFAM" id="SSF53335">
    <property type="entry name" value="S-adenosyl-L-methionine-dependent methyltransferases"/>
    <property type="match status" value="1"/>
</dbReference>
<reference evidence="6 7" key="1">
    <citation type="submission" date="2020-08" db="EMBL/GenBank/DDBJ databases">
        <title>Sequencing the genomes of 1000 actinobacteria strains.</title>
        <authorList>
            <person name="Klenk H.-P."/>
        </authorList>
    </citation>
    <scope>NUCLEOTIDE SEQUENCE [LARGE SCALE GENOMIC DNA]</scope>
    <source>
        <strain evidence="6 7">DSM 23974</strain>
    </source>
</reference>
<sequence length="277" mass="29734">MAETPSLPARPAITRSGGRNPFDVSAADGEHYAAVRPSYPAAAVDWALEGVSAGVDQGGVAGPRLDVVEVGAGTGLCTRALAAHPAVASVRAVEPAEHMRALLVRDVVAGSDGLVRALSGTGEATGLPSSSADVVVAAQAWHWVDVAAASREAARVLRPGGHLMAVWNQLDTQVPWVHRLTRIMHAGDVHAAAPEQRRFAAPFGAEDHERWTWSLTVTPRTLHALMASRSYWLRSGERTRARMAENLSWYLHEHLGHGRDAQIVLPHLTVAWRARVR</sequence>
<dbReference type="Gene3D" id="3.40.50.150">
    <property type="entry name" value="Vaccinia Virus protein VP39"/>
    <property type="match status" value="1"/>
</dbReference>
<evidence type="ECO:0000256" key="4">
    <source>
        <dbReference type="SAM" id="MobiDB-lite"/>
    </source>
</evidence>
<evidence type="ECO:0000313" key="7">
    <source>
        <dbReference type="Proteomes" id="UP000540191"/>
    </source>
</evidence>
<evidence type="ECO:0000256" key="1">
    <source>
        <dbReference type="ARBA" id="ARBA00008361"/>
    </source>
</evidence>